<dbReference type="InterPro" id="IPR007822">
    <property type="entry name" value="LANC-like"/>
</dbReference>
<dbReference type="CDD" id="cd04792">
    <property type="entry name" value="LanM-like"/>
    <property type="match status" value="1"/>
</dbReference>
<comment type="caution">
    <text evidence="3">The sequence shown here is derived from an EMBL/GenBank/DDBJ whole genome shotgun (WGS) entry which is preliminary data.</text>
</comment>
<dbReference type="EMBL" id="BIFQ01000001">
    <property type="protein sequence ID" value="GCE07529.1"/>
    <property type="molecule type" value="Genomic_DNA"/>
</dbReference>
<dbReference type="InterPro" id="IPR012341">
    <property type="entry name" value="6hp_glycosidase-like_sf"/>
</dbReference>
<dbReference type="Pfam" id="PF13575">
    <property type="entry name" value="DUF4135"/>
    <property type="match status" value="1"/>
</dbReference>
<dbReference type="PANTHER" id="PTHR12736">
    <property type="entry name" value="LANC-LIKE PROTEIN"/>
    <property type="match status" value="1"/>
</dbReference>
<dbReference type="PIRSF" id="PIRSF037228">
    <property type="entry name" value="Lant_mod_RumM"/>
    <property type="match status" value="1"/>
</dbReference>
<keyword evidence="1" id="KW-0479">Metal-binding</keyword>
<feature type="binding site" evidence="1">
    <location>
        <position position="984"/>
    </location>
    <ligand>
        <name>Zn(2+)</name>
        <dbReference type="ChEBI" id="CHEBI:29105"/>
    </ligand>
</feature>
<organism evidence="3 4">
    <name type="scientific">Dictyobacter aurantiacus</name>
    <dbReference type="NCBI Taxonomy" id="1936993"/>
    <lineage>
        <taxon>Bacteria</taxon>
        <taxon>Bacillati</taxon>
        <taxon>Chloroflexota</taxon>
        <taxon>Ktedonobacteria</taxon>
        <taxon>Ktedonobacterales</taxon>
        <taxon>Dictyobacteraceae</taxon>
        <taxon>Dictyobacter</taxon>
    </lineage>
</organism>
<dbReference type="Proteomes" id="UP000287224">
    <property type="component" value="Unassembled WGS sequence"/>
</dbReference>
<sequence>MPITSDCFSQDVLAIVAGASTITERLSGALVPDDAHTNHEVVQARLAAWCQSSAGGNRELFRERLARDGFDLRMVQAVLGSMHVDKQHILPSWAHLLREVLLFTDKAPEDEATYNQHMTQLVHALATKQPVPFGEILAPFVAIAHQQLMSQSSGAFHLLAEQAHATLRDQLLQELVACAVDTLYAEFARERARTQEAEDACYQRFIEQMRSARLAAFFRQYSALARLLATLTEQWVAATAAFFQHLATDWPDIQNMLGANQPDQVAGIQPALSKSYHGGRRVMALTFASGGKVVYKPGNIGLEDAYYQLLAWCNQQAVAHLFKILACLNRRDHGWVEYIEHRPCRNQPEIHMYCQRAGMLLCLIYLLGGRNCLASHIIAYGEHPVLVDPSILMQPYSSPHHPDNTSSTPPDQSDEHLMYTVLHTGLLATWQLSRDKESIRDTSGLGTPGMASLLAQQKSVRTSEAASEVLKGMNIPLLNGCPQRLEDYVEDVVQGFQILYHFLLSHREDLLAETSPLYLLEQQYIRFFFRPDWMYSAMKEKLCTPAFSRDGVVQSIAMELLGSSIIQQRSEAEKKRWWPLYKAEQQALITHDTPRFTMRANSVDLILESGQKIERCFQTAGFTLVIDRLRRLSDEHLSRQSKLIQATLCVPVRAGRASRLIEDCAYVPTNEELITQALAIAEQIATRMVSLADGRITWLTPQYLPSAEQYQLQPMEYHLYSGTFGVALFLAALENITGGAGYRQMILTAVQPVVQALRRDPVHMVGATGIGAGTGLGSIIYALTRISLFLDEPGLLDDARQAARAMTATDIESDHELDVLAGAAGAILGLMALYDASPEQSILDQALLCGQYLLRASTISERGYRAWPNFNGKCLTGFSHGAAGIAYALLRLYSVTQNPSFLQAAKEGIAYEDSLFSTAEENWPDLRTDPPSLDVYTWCHGAPGIGLARAGGLSVLDTPQIRKDIDCALQKTQQCNLLDWDHLCCGNIGHVDILLTLSTLLSRPDLAAIARSLTGQVLTRAQQNGAFMFSMQFPPQVYKVELFQGMAGIGYELLRIAHPDRVPSLLLWH</sequence>
<dbReference type="GO" id="GO:0005975">
    <property type="term" value="P:carbohydrate metabolic process"/>
    <property type="evidence" value="ECO:0007669"/>
    <property type="project" value="InterPro"/>
</dbReference>
<feature type="binding site" evidence="1">
    <location>
        <position position="939"/>
    </location>
    <ligand>
        <name>Zn(2+)</name>
        <dbReference type="ChEBI" id="CHEBI:29105"/>
    </ligand>
</feature>
<dbReference type="SUPFAM" id="SSF158745">
    <property type="entry name" value="LanC-like"/>
    <property type="match status" value="1"/>
</dbReference>
<dbReference type="InterPro" id="IPR025410">
    <property type="entry name" value="Lant_dehyd"/>
</dbReference>
<dbReference type="RefSeq" id="WP_126598854.1">
    <property type="nucleotide sequence ID" value="NZ_BIFQ01000001.1"/>
</dbReference>
<dbReference type="Gene3D" id="1.50.10.10">
    <property type="match status" value="1"/>
</dbReference>
<dbReference type="SMART" id="SM01260">
    <property type="entry name" value="LANC_like"/>
    <property type="match status" value="1"/>
</dbReference>
<dbReference type="InterPro" id="IPR017146">
    <property type="entry name" value="Lanti_2_LanM"/>
</dbReference>
<dbReference type="OrthoDB" id="9148343at2"/>
<evidence type="ECO:0000256" key="1">
    <source>
        <dbReference type="PIRSR" id="PIRSR607822-1"/>
    </source>
</evidence>
<evidence type="ECO:0000259" key="2">
    <source>
        <dbReference type="Pfam" id="PF13575"/>
    </source>
</evidence>
<name>A0A401ZKY8_9CHLR</name>
<evidence type="ECO:0000313" key="4">
    <source>
        <dbReference type="Proteomes" id="UP000287224"/>
    </source>
</evidence>
<proteinExistence type="predicted"/>
<dbReference type="PRINTS" id="PR01950">
    <property type="entry name" value="LANCSUPER"/>
</dbReference>
<dbReference type="GO" id="GO:0046872">
    <property type="term" value="F:metal ion binding"/>
    <property type="evidence" value="ECO:0007669"/>
    <property type="project" value="UniProtKB-KW"/>
</dbReference>
<reference evidence="4" key="1">
    <citation type="submission" date="2018-12" db="EMBL/GenBank/DDBJ databases">
        <title>Tengunoibacter tsumagoiensis gen. nov., sp. nov., Dictyobacter kobayashii sp. nov., D. alpinus sp. nov., and D. joshuensis sp. nov. and description of Dictyobacteraceae fam. nov. within the order Ktedonobacterales isolated from Tengu-no-mugimeshi.</title>
        <authorList>
            <person name="Wang C.M."/>
            <person name="Zheng Y."/>
            <person name="Sakai Y."/>
            <person name="Toyoda A."/>
            <person name="Minakuchi Y."/>
            <person name="Abe K."/>
            <person name="Yokota A."/>
            <person name="Yabe S."/>
        </authorList>
    </citation>
    <scope>NUCLEOTIDE SEQUENCE [LARGE SCALE GENOMIC DNA]</scope>
    <source>
        <strain evidence="4">S-27</strain>
    </source>
</reference>
<dbReference type="PANTHER" id="PTHR12736:SF7">
    <property type="entry name" value="LANC-LIKE PROTEIN 3"/>
    <property type="match status" value="1"/>
</dbReference>
<dbReference type="NCBIfam" id="TIGR03897">
    <property type="entry name" value="lanti_2_LanM"/>
    <property type="match status" value="1"/>
</dbReference>
<dbReference type="Pfam" id="PF05147">
    <property type="entry name" value="LANC_like"/>
    <property type="match status" value="1"/>
</dbReference>
<dbReference type="GO" id="GO:0031179">
    <property type="term" value="P:peptide modification"/>
    <property type="evidence" value="ECO:0007669"/>
    <property type="project" value="InterPro"/>
</dbReference>
<gene>
    <name evidence="3" type="ORF">KDAU_48580</name>
</gene>
<evidence type="ECO:0000313" key="3">
    <source>
        <dbReference type="EMBL" id="GCE07529.1"/>
    </source>
</evidence>
<feature type="domain" description="Lantibiotic biosynthesis protein dehydration" evidence="2">
    <location>
        <begin position="221"/>
        <end position="598"/>
    </location>
</feature>
<keyword evidence="4" id="KW-1185">Reference proteome</keyword>
<dbReference type="GO" id="GO:0005886">
    <property type="term" value="C:plasma membrane"/>
    <property type="evidence" value="ECO:0007669"/>
    <property type="project" value="TreeGrafter"/>
</dbReference>
<keyword evidence="1" id="KW-0862">Zinc</keyword>
<accession>A0A401ZKY8</accession>
<dbReference type="AlphaFoldDB" id="A0A401ZKY8"/>
<protein>
    <submittedName>
        <fullName evidence="3">Lanthionine synthetase</fullName>
    </submittedName>
</protein>